<evidence type="ECO:0000259" key="1">
    <source>
        <dbReference type="Pfam" id="PF13472"/>
    </source>
</evidence>
<dbReference type="Gene3D" id="3.40.50.1110">
    <property type="entry name" value="SGNH hydrolase"/>
    <property type="match status" value="1"/>
</dbReference>
<sequence length="374" mass="42027">MIGQESGLEQFFSQLDGLRTHHTGVVNILHIGDSHLQADFLTNVLRKNFQYEFGNAGRGLVVPLHVARTNEPHTFKTICDTVWESKRCTFPDQPLPIGIGGVTVRNAHPGRKITVQIRSDSSLGYQFDRVRLFCLRDEHSFDYRILDDSGAVLGTAQASGISDSQSPITVQLPELNDQFTLEPVRTADQQNHATLFGFSLENGQPGVLYHTVGVNGAQYSHYKAATYFAEQTKGLAPNLIVISLGTNEAFAPRLTGDEFYSQIAGLVQSLRKANPEASILLTTPADSFKSYRRRRVPNPKMAEVRETILRYATDHQLPCWDLYGITGPATYWQKKHLIQRDGVHYTRQGYELQGRLLYDALMNSFNQYVANRPR</sequence>
<dbReference type="AlphaFoldDB" id="A0A1G9S081"/>
<dbReference type="GO" id="GO:0016788">
    <property type="term" value="F:hydrolase activity, acting on ester bonds"/>
    <property type="evidence" value="ECO:0007669"/>
    <property type="project" value="UniProtKB-ARBA"/>
</dbReference>
<name>A0A1G9S081_9BACT</name>
<feature type="domain" description="SGNH hydrolase-type esterase" evidence="1">
    <location>
        <begin position="206"/>
        <end position="352"/>
    </location>
</feature>
<dbReference type="SUPFAM" id="SSF52266">
    <property type="entry name" value="SGNH hydrolase"/>
    <property type="match status" value="1"/>
</dbReference>
<evidence type="ECO:0000313" key="2">
    <source>
        <dbReference type="EMBL" id="SDM28901.1"/>
    </source>
</evidence>
<gene>
    <name evidence="2" type="ORF">SAMN04488090_3125</name>
</gene>
<dbReference type="InterPro" id="IPR051532">
    <property type="entry name" value="Ester_Hydrolysis_Enzymes"/>
</dbReference>
<dbReference type="PANTHER" id="PTHR30383:SF29">
    <property type="entry name" value="SGNH HYDROLASE-TYPE ESTERASE DOMAIN-CONTAINING PROTEIN"/>
    <property type="match status" value="1"/>
</dbReference>
<dbReference type="Proteomes" id="UP000198901">
    <property type="component" value="Unassembled WGS sequence"/>
</dbReference>
<organism evidence="2 3">
    <name type="scientific">Siphonobacter aquaeclarae</name>
    <dbReference type="NCBI Taxonomy" id="563176"/>
    <lineage>
        <taxon>Bacteria</taxon>
        <taxon>Pseudomonadati</taxon>
        <taxon>Bacteroidota</taxon>
        <taxon>Cytophagia</taxon>
        <taxon>Cytophagales</taxon>
        <taxon>Cytophagaceae</taxon>
        <taxon>Siphonobacter</taxon>
    </lineage>
</organism>
<dbReference type="Gene3D" id="2.60.120.1360">
    <property type="match status" value="1"/>
</dbReference>
<dbReference type="STRING" id="563176.SAMN04488090_3125"/>
<evidence type="ECO:0000313" key="3">
    <source>
        <dbReference type="Proteomes" id="UP000198901"/>
    </source>
</evidence>
<accession>A0A1G9S081</accession>
<protein>
    <submittedName>
        <fullName evidence="2">GDSL-like Lipase/Acylhydrolase</fullName>
    </submittedName>
</protein>
<keyword evidence="3" id="KW-1185">Reference proteome</keyword>
<reference evidence="2 3" key="1">
    <citation type="submission" date="2016-10" db="EMBL/GenBank/DDBJ databases">
        <authorList>
            <person name="de Groot N.N."/>
        </authorList>
    </citation>
    <scope>NUCLEOTIDE SEQUENCE [LARGE SCALE GENOMIC DNA]</scope>
    <source>
        <strain evidence="2 3">DSM 21668</strain>
    </source>
</reference>
<dbReference type="InterPro" id="IPR013830">
    <property type="entry name" value="SGNH_hydro"/>
</dbReference>
<dbReference type="EMBL" id="FNGS01000005">
    <property type="protein sequence ID" value="SDM28901.1"/>
    <property type="molecule type" value="Genomic_DNA"/>
</dbReference>
<proteinExistence type="predicted"/>
<dbReference type="InterPro" id="IPR036514">
    <property type="entry name" value="SGNH_hydro_sf"/>
</dbReference>
<dbReference type="Pfam" id="PF13472">
    <property type="entry name" value="Lipase_GDSL_2"/>
    <property type="match status" value="1"/>
</dbReference>
<dbReference type="PANTHER" id="PTHR30383">
    <property type="entry name" value="THIOESTERASE 1/PROTEASE 1/LYSOPHOSPHOLIPASE L1"/>
    <property type="match status" value="1"/>
</dbReference>
<keyword evidence="2" id="KW-0378">Hydrolase</keyword>